<evidence type="ECO:0000313" key="1">
    <source>
        <dbReference type="EMBL" id="EGD79370.1"/>
    </source>
</evidence>
<gene>
    <name evidence="1" type="ORF">PTSG_09780</name>
</gene>
<dbReference type="EMBL" id="GL832985">
    <property type="protein sequence ID" value="EGD79370.1"/>
    <property type="molecule type" value="Genomic_DNA"/>
</dbReference>
<dbReference type="KEGG" id="sre:PTSG_09780"/>
<keyword evidence="2" id="KW-1185">Reference proteome</keyword>
<name>F2UP15_SALR5</name>
<dbReference type="AlphaFoldDB" id="F2UP15"/>
<dbReference type="InterPro" id="IPR027417">
    <property type="entry name" value="P-loop_NTPase"/>
</dbReference>
<dbReference type="InParanoid" id="F2UP15"/>
<organism evidence="2">
    <name type="scientific">Salpingoeca rosetta (strain ATCC 50818 / BSB-021)</name>
    <dbReference type="NCBI Taxonomy" id="946362"/>
    <lineage>
        <taxon>Eukaryota</taxon>
        <taxon>Choanoflagellata</taxon>
        <taxon>Craspedida</taxon>
        <taxon>Salpingoecidae</taxon>
        <taxon>Salpingoeca</taxon>
    </lineage>
</organism>
<dbReference type="OMA" id="PSEWCEA"/>
<sequence length="317" mass="35246">MQETCSTRRKGRGRTAAPAVAAAAAALVAAVVVVVVEAAPTDRHPATNLQAYCDLDPDVRPPHPTTLRDMRWIHFPKTGTSFGTCLAHYTCPGLDPNAYPNRAESPNGNYMQYFAETYMNSSTCDGVVNLRESHGHTPLREREIAAGGIVGMFRDPRHRDYSGWLVHGRRGESPLHPEQLSDYVHLHRACQMRMLLGFECNRVDSVSELAVQISRQDVEYALALLDSKFAFVGLTEFWRESICLFHAMFGGDITPHEMANVRPGASVRVRVRPRPSDIDTAADAHDWELYQHAASIFVSRLRKYGIRVPPALAILVA</sequence>
<accession>F2UP15</accession>
<dbReference type="RefSeq" id="XP_004989139.1">
    <property type="nucleotide sequence ID" value="XM_004989082.1"/>
</dbReference>
<proteinExistence type="predicted"/>
<dbReference type="GeneID" id="16069681"/>
<dbReference type="Gene3D" id="3.40.50.300">
    <property type="entry name" value="P-loop containing nucleotide triphosphate hydrolases"/>
    <property type="match status" value="1"/>
</dbReference>
<dbReference type="eggNOG" id="ENOG502SC84">
    <property type="taxonomic scope" value="Eukaryota"/>
</dbReference>
<dbReference type="Proteomes" id="UP000007799">
    <property type="component" value="Unassembled WGS sequence"/>
</dbReference>
<evidence type="ECO:0000313" key="2">
    <source>
        <dbReference type="Proteomes" id="UP000007799"/>
    </source>
</evidence>
<reference evidence="1" key="1">
    <citation type="submission" date="2009-08" db="EMBL/GenBank/DDBJ databases">
        <title>Annotation of Salpingoeca rosetta.</title>
        <authorList>
            <consortium name="The Broad Institute Genome Sequencing Platform"/>
            <person name="Russ C."/>
            <person name="Cuomo C."/>
            <person name="Burger G."/>
            <person name="Gray M.W."/>
            <person name="Holland P.W.H."/>
            <person name="King N."/>
            <person name="Lang F.B.F."/>
            <person name="Roger A.J."/>
            <person name="Ruiz-Trillo I."/>
            <person name="Young S.K."/>
            <person name="Zeng Q."/>
            <person name="Gargeya S."/>
            <person name="Alvarado L."/>
            <person name="Berlin A."/>
            <person name="Chapman S.B."/>
            <person name="Chen Z."/>
            <person name="Freedman E."/>
            <person name="Gellesch M."/>
            <person name="Goldberg J."/>
            <person name="Griggs A."/>
            <person name="Gujja S."/>
            <person name="Heilman E."/>
            <person name="Heiman D."/>
            <person name="Howarth C."/>
            <person name="Mehta T."/>
            <person name="Neiman D."/>
            <person name="Pearson M."/>
            <person name="Roberts A."/>
            <person name="Saif S."/>
            <person name="Shea T."/>
            <person name="Shenoy N."/>
            <person name="Sisk P."/>
            <person name="Stolte C."/>
            <person name="Sykes S."/>
            <person name="White J."/>
            <person name="Yandava C."/>
            <person name="Haas B."/>
            <person name="Nusbaum C."/>
            <person name="Birren B."/>
        </authorList>
    </citation>
    <scope>NUCLEOTIDE SEQUENCE [LARGE SCALE GENOMIC DNA]</scope>
    <source>
        <strain evidence="1">ATCC 50818</strain>
    </source>
</reference>
<dbReference type="OrthoDB" id="407906at2759"/>
<protein>
    <submittedName>
        <fullName evidence="1">Uncharacterized protein</fullName>
    </submittedName>
</protein>